<proteinExistence type="predicted"/>
<dbReference type="RefSeq" id="WP_072301142.1">
    <property type="nucleotide sequence ID" value="NZ_FPIP01000010.1"/>
</dbReference>
<name>A0A1K1PRU6_RUMFL</name>
<organism evidence="1 2">
    <name type="scientific">Ruminococcus flavefaciens</name>
    <dbReference type="NCBI Taxonomy" id="1265"/>
    <lineage>
        <taxon>Bacteria</taxon>
        <taxon>Bacillati</taxon>
        <taxon>Bacillota</taxon>
        <taxon>Clostridia</taxon>
        <taxon>Eubacteriales</taxon>
        <taxon>Oscillospiraceae</taxon>
        <taxon>Ruminococcus</taxon>
    </lineage>
</organism>
<accession>A0A1K1PRU6</accession>
<gene>
    <name evidence="1" type="ORF">SAMN02910280_0074</name>
</gene>
<reference evidence="1 2" key="1">
    <citation type="submission" date="2016-11" db="EMBL/GenBank/DDBJ databases">
        <authorList>
            <person name="Jaros S."/>
            <person name="Januszkiewicz K."/>
            <person name="Wedrychowicz H."/>
        </authorList>
    </citation>
    <scope>NUCLEOTIDE SEQUENCE [LARGE SCALE GENOMIC DNA]</scope>
    <source>
        <strain evidence="1 2">YL228</strain>
    </source>
</reference>
<evidence type="ECO:0000313" key="1">
    <source>
        <dbReference type="EMBL" id="SFW50179.1"/>
    </source>
</evidence>
<dbReference type="EMBL" id="FPIP01000010">
    <property type="protein sequence ID" value="SFW50179.1"/>
    <property type="molecule type" value="Genomic_DNA"/>
</dbReference>
<sequence>MNKKNIFDMLENAEDDSMDELTGNCPEISGEQFEKLLAGSERKYKMKKEEIERTRKDNNISGDEVTVSGVDRVKRPVWLPPLITAASLVLVTGTVLGSVLLLNRNGGINGGGSVTPAATAVATDKNSTETTYTSSVRTTSTQAVTTVSTSVQENTAETNVQSTGVQDAEVTTAITTAADAEFREGTLEGKVYTSDYAGFRFRGSESMDYMSREDRYTEQQMRNRFKSQEEKYIIDSENVDAAATDYEKNARVDFTFINTKSRFPDKTDVTFDDFITKREFDGAEWIEYNVTEPETVELGGKEYTKTRISVDYAPDRVTIVYLRKIDDDFTLKITYSTIADDDGSEFESRFEAID</sequence>
<dbReference type="AlphaFoldDB" id="A0A1K1PRU6"/>
<dbReference type="Proteomes" id="UP000183461">
    <property type="component" value="Unassembled WGS sequence"/>
</dbReference>
<evidence type="ECO:0000313" key="2">
    <source>
        <dbReference type="Proteomes" id="UP000183461"/>
    </source>
</evidence>
<protein>
    <submittedName>
        <fullName evidence="1">Uncharacterized protein</fullName>
    </submittedName>
</protein>